<comment type="caution">
    <text evidence="1">The sequence shown here is derived from an EMBL/GenBank/DDBJ whole genome shotgun (WGS) entry which is preliminary data.</text>
</comment>
<evidence type="ECO:0000313" key="2">
    <source>
        <dbReference type="Proteomes" id="UP001281147"/>
    </source>
</evidence>
<gene>
    <name evidence="1" type="ORF">LTR37_011956</name>
</gene>
<sequence length="362" mass="39015">MAPTFGTNIDEGQSADLLRTTAASTPAESQASPDDVAAAVNMITKPRSAIPSKFLTAPQHFVRKDFGAIGGFERHGEEFVKVIASNTAPPALSSTPKITGPAEALPDVPTWAMHAFAGCASFVLIVAIVLYIAQFPPDLSWLTKGRGWKKSGYMEVGQEEDNGDNERRYRGRSSAVAATQDTHGVVTRTGTLRQRKPRNLSIDIGATYKGLGIAVPGDEEVESSRRSFDVEALRQPAKSPVRVTWESFTAPLPSVSDFVHGKRIARQSTLDVEDGHGESRSLSASTPDMFDLRSPYHAKAGTSGTTTQGSAFLNKVNGSIYQAADRLSRTFYDQVQGPEEGLLLPVHQREREAPLTAGVFVD</sequence>
<accession>A0ACC3N0R4</accession>
<proteinExistence type="predicted"/>
<protein>
    <submittedName>
        <fullName evidence="1">Uncharacterized protein</fullName>
    </submittedName>
</protein>
<dbReference type="EMBL" id="JAUTXU010000107">
    <property type="protein sequence ID" value="KAK3707779.1"/>
    <property type="molecule type" value="Genomic_DNA"/>
</dbReference>
<keyword evidence="2" id="KW-1185">Reference proteome</keyword>
<dbReference type="Proteomes" id="UP001281147">
    <property type="component" value="Unassembled WGS sequence"/>
</dbReference>
<name>A0ACC3N0R4_9PEZI</name>
<reference evidence="1" key="1">
    <citation type="submission" date="2023-07" db="EMBL/GenBank/DDBJ databases">
        <title>Black Yeasts Isolated from many extreme environments.</title>
        <authorList>
            <person name="Coleine C."/>
            <person name="Stajich J.E."/>
            <person name="Selbmann L."/>
        </authorList>
    </citation>
    <scope>NUCLEOTIDE SEQUENCE</scope>
    <source>
        <strain evidence="1">CCFEE 5714</strain>
    </source>
</reference>
<evidence type="ECO:0000313" key="1">
    <source>
        <dbReference type="EMBL" id="KAK3707779.1"/>
    </source>
</evidence>
<organism evidence="1 2">
    <name type="scientific">Vermiconidia calcicola</name>
    <dbReference type="NCBI Taxonomy" id="1690605"/>
    <lineage>
        <taxon>Eukaryota</taxon>
        <taxon>Fungi</taxon>
        <taxon>Dikarya</taxon>
        <taxon>Ascomycota</taxon>
        <taxon>Pezizomycotina</taxon>
        <taxon>Dothideomycetes</taxon>
        <taxon>Dothideomycetidae</taxon>
        <taxon>Mycosphaerellales</taxon>
        <taxon>Extremaceae</taxon>
        <taxon>Vermiconidia</taxon>
    </lineage>
</organism>